<keyword evidence="2" id="KW-0808">Transferase</keyword>
<dbReference type="InterPro" id="IPR034151">
    <property type="entry name" value="TOPRIM_DnaG_bac"/>
</dbReference>
<evidence type="ECO:0000313" key="2">
    <source>
        <dbReference type="EMBL" id="MDQ0174443.1"/>
    </source>
</evidence>
<dbReference type="CDD" id="cd03364">
    <property type="entry name" value="TOPRIM_DnaG_primases"/>
    <property type="match status" value="1"/>
</dbReference>
<proteinExistence type="predicted"/>
<keyword evidence="3" id="KW-1185">Reference proteome</keyword>
<reference evidence="2 3" key="1">
    <citation type="submission" date="2023-07" db="EMBL/GenBank/DDBJ databases">
        <title>Genomic Encyclopedia of Type Strains, Phase IV (KMG-IV): sequencing the most valuable type-strain genomes for metagenomic binning, comparative biology and taxonomic classification.</title>
        <authorList>
            <person name="Goeker M."/>
        </authorList>
    </citation>
    <scope>NUCLEOTIDE SEQUENCE [LARGE SCALE GENOMIC DNA]</scope>
    <source>
        <strain evidence="2 3">DSM 23837</strain>
    </source>
</reference>
<dbReference type="Proteomes" id="UP001223586">
    <property type="component" value="Unassembled WGS sequence"/>
</dbReference>
<dbReference type="Pfam" id="PF13155">
    <property type="entry name" value="Toprim_2"/>
    <property type="match status" value="1"/>
</dbReference>
<protein>
    <submittedName>
        <fullName evidence="2">DNA primase</fullName>
        <ecNumber evidence="2">2.7.7.-</ecNumber>
    </submittedName>
</protein>
<keyword evidence="2" id="KW-0548">Nucleotidyltransferase</keyword>
<organism evidence="2 3">
    <name type="scientific">Bacillus chungangensis</name>
    <dbReference type="NCBI Taxonomy" id="587633"/>
    <lineage>
        <taxon>Bacteria</taxon>
        <taxon>Bacillati</taxon>
        <taxon>Bacillota</taxon>
        <taxon>Bacilli</taxon>
        <taxon>Bacillales</taxon>
        <taxon>Bacillaceae</taxon>
        <taxon>Bacillus</taxon>
    </lineage>
</organism>
<sequence>MPELKIRGQKIDVDIRAELEQFDWGHRASWSDDKLNAASPFRDDQTPSFFVNLDGEYAGTWGDLGAFDDNWRSGGFVKLLSFLRGETWEETAEYLLSEYGRTGNDESELRIRMPNLKLPERFRPLPEIAVTKATSKYLLSRGIDAETQQKYGIGRGQQRGFVAIPWRTPDGQLANIMYRSVRGKYFFYAHGWPIRNLVWGIDVIHQSQAKTAVLVEAPIDALTWASAGVAGIAVGGVNFSDEQADIIKRSPIEKLVLGGDNDAAGRRLNELVKEKLRRHVDLFSVCYGDKKDANACGADVLKTLEWRAETVKYQFLTW</sequence>
<dbReference type="SMART" id="SM00493">
    <property type="entry name" value="TOPRIM"/>
    <property type="match status" value="1"/>
</dbReference>
<dbReference type="InterPro" id="IPR006171">
    <property type="entry name" value="TOPRIM_dom"/>
</dbReference>
<accession>A0ABT9WMD6</accession>
<evidence type="ECO:0000259" key="1">
    <source>
        <dbReference type="SMART" id="SM00493"/>
    </source>
</evidence>
<feature type="domain" description="Toprim" evidence="1">
    <location>
        <begin position="210"/>
        <end position="281"/>
    </location>
</feature>
<comment type="caution">
    <text evidence="2">The sequence shown here is derived from an EMBL/GenBank/DDBJ whole genome shotgun (WGS) entry which is preliminary data.</text>
</comment>
<gene>
    <name evidence="2" type="ORF">J2S08_000274</name>
</gene>
<dbReference type="GO" id="GO:0016779">
    <property type="term" value="F:nucleotidyltransferase activity"/>
    <property type="evidence" value="ECO:0007669"/>
    <property type="project" value="UniProtKB-KW"/>
</dbReference>
<dbReference type="SUPFAM" id="SSF56731">
    <property type="entry name" value="DNA primase core"/>
    <property type="match status" value="1"/>
</dbReference>
<dbReference type="Gene3D" id="3.40.1360.10">
    <property type="match status" value="1"/>
</dbReference>
<evidence type="ECO:0000313" key="3">
    <source>
        <dbReference type="Proteomes" id="UP001223586"/>
    </source>
</evidence>
<name>A0ABT9WMD6_9BACI</name>
<dbReference type="EC" id="2.7.7.-" evidence="2"/>
<dbReference type="EMBL" id="JAUSTT010000001">
    <property type="protein sequence ID" value="MDQ0174443.1"/>
    <property type="molecule type" value="Genomic_DNA"/>
</dbReference>
<dbReference type="RefSeq" id="WP_307225904.1">
    <property type="nucleotide sequence ID" value="NZ_JAUSTT010000001.1"/>
</dbReference>
<dbReference type="SUPFAM" id="SSF57783">
    <property type="entry name" value="Zinc beta-ribbon"/>
    <property type="match status" value="1"/>
</dbReference>